<dbReference type="GO" id="GO:0005524">
    <property type="term" value="F:ATP binding"/>
    <property type="evidence" value="ECO:0007669"/>
    <property type="project" value="InterPro"/>
</dbReference>
<dbReference type="InterPro" id="IPR003593">
    <property type="entry name" value="AAA+_ATPase"/>
</dbReference>
<dbReference type="InterPro" id="IPR027417">
    <property type="entry name" value="P-loop_NTPase"/>
</dbReference>
<dbReference type="PANTHER" id="PTHR23077:SF117">
    <property type="entry name" value="AAA+ ATPASE DOMAIN-CONTAINING PROTEIN"/>
    <property type="match status" value="1"/>
</dbReference>
<reference evidence="2" key="1">
    <citation type="submission" date="2023-08" db="EMBL/GenBank/DDBJ databases">
        <authorList>
            <person name="Audoor S."/>
            <person name="Bilcke G."/>
        </authorList>
    </citation>
    <scope>NUCLEOTIDE SEQUENCE</scope>
</reference>
<dbReference type="AlphaFoldDB" id="A0AAD2CTD9"/>
<dbReference type="PROSITE" id="PS00674">
    <property type="entry name" value="AAA"/>
    <property type="match status" value="1"/>
</dbReference>
<name>A0AAD2CTD9_9STRA</name>
<dbReference type="PANTHER" id="PTHR23077">
    <property type="entry name" value="AAA-FAMILY ATPASE"/>
    <property type="match status" value="1"/>
</dbReference>
<dbReference type="GO" id="GO:0016887">
    <property type="term" value="F:ATP hydrolysis activity"/>
    <property type="evidence" value="ECO:0007669"/>
    <property type="project" value="InterPro"/>
</dbReference>
<dbReference type="SMART" id="SM00382">
    <property type="entry name" value="AAA"/>
    <property type="match status" value="2"/>
</dbReference>
<dbReference type="InterPro" id="IPR050168">
    <property type="entry name" value="AAA_ATPase_domain"/>
</dbReference>
<gene>
    <name evidence="2" type="ORF">CYCCA115_LOCUS8308</name>
</gene>
<evidence type="ECO:0000313" key="2">
    <source>
        <dbReference type="EMBL" id="CAJ1943164.1"/>
    </source>
</evidence>
<dbReference type="InterPro" id="IPR003960">
    <property type="entry name" value="ATPase_AAA_CS"/>
</dbReference>
<organism evidence="2 3">
    <name type="scientific">Cylindrotheca closterium</name>
    <dbReference type="NCBI Taxonomy" id="2856"/>
    <lineage>
        <taxon>Eukaryota</taxon>
        <taxon>Sar</taxon>
        <taxon>Stramenopiles</taxon>
        <taxon>Ochrophyta</taxon>
        <taxon>Bacillariophyta</taxon>
        <taxon>Bacillariophyceae</taxon>
        <taxon>Bacillariophycidae</taxon>
        <taxon>Bacillariales</taxon>
        <taxon>Bacillariaceae</taxon>
        <taxon>Cylindrotheca</taxon>
    </lineage>
</organism>
<evidence type="ECO:0000313" key="3">
    <source>
        <dbReference type="Proteomes" id="UP001295423"/>
    </source>
</evidence>
<dbReference type="Pfam" id="PF00004">
    <property type="entry name" value="AAA"/>
    <property type="match status" value="2"/>
</dbReference>
<sequence>MMHDDSWVELCEISESVVGTESKKEVAVHLFQPNCGSIVASAVSVRASSECNNSVVCIHPVLYDFLHQSVGAIQDAENGDSDCVMGSIRPKVEMIPLPMEPPLPREADGLETKLFWNMEILEIVNATDQCTLELCCVFIGDDISRRIERGSIHRESFFKSHLQGRLVRKKSVLLISTCFGYAFFSVSNVEVSAQISNDVVYRLGSPGSIFLRIENMPIFKANEKLRASTPISYHQGIPGYDVELNEIMATLCITKRNIAPAAILIAGPSGVGKSRLCSCIAHRFEQNGHRVSKISVQDLVFRANTTTDLYKESIEPSLQGCQLCVLDDLHLLETGDDDDTSRDIEYTIVQNCIATLIDKFSNQCRIMGISQVPSKLPTELTKINRLERVFHINPPTQEQREMIWMDLLEDEDRSKTTEKWSKALASSTAGCVAADLHQIYQDASTRRVTLSDQDQTRSDRWRCLRDASHTCIPSQLSDLDVVKPKLEDGDDGWSDFAAYSQARAHVMRNVVLPWRIFLRQMDQPEETREAWIQPPPGVLFHGPSGCGKTQAARCLAASLNLPTIQVRAADVLDKWLGGSEALLRSLFARARAASPCVLFLDEIDAIAINREEDDTQNLSSRILSTLLNEMDGVSSSITTSRVLVIACTNRLQALDSALLRPGRLQEHFHLDLPNTEELLEILTLRTKNIPLASDVTLADIARGLYKHGGTGADVEGLCREACLIALQNSEFGDEVYIGMEHILHAMREIRHSK</sequence>
<feature type="domain" description="AAA+ ATPase" evidence="1">
    <location>
        <begin position="534"/>
        <end position="674"/>
    </location>
</feature>
<dbReference type="FunFam" id="3.40.50.300:FF:001921">
    <property type="entry name" value="AAA ATPase domain-containing protein"/>
    <property type="match status" value="1"/>
</dbReference>
<accession>A0AAD2CTD9</accession>
<dbReference type="SUPFAM" id="SSF52540">
    <property type="entry name" value="P-loop containing nucleoside triphosphate hydrolases"/>
    <property type="match status" value="2"/>
</dbReference>
<evidence type="ECO:0000259" key="1">
    <source>
        <dbReference type="SMART" id="SM00382"/>
    </source>
</evidence>
<dbReference type="InterPro" id="IPR003959">
    <property type="entry name" value="ATPase_AAA_core"/>
</dbReference>
<dbReference type="CDD" id="cd00009">
    <property type="entry name" value="AAA"/>
    <property type="match status" value="1"/>
</dbReference>
<keyword evidence="3" id="KW-1185">Reference proteome</keyword>
<dbReference type="Gene3D" id="1.10.8.60">
    <property type="match status" value="2"/>
</dbReference>
<dbReference type="Gene3D" id="3.40.50.300">
    <property type="entry name" value="P-loop containing nucleotide triphosphate hydrolases"/>
    <property type="match status" value="2"/>
</dbReference>
<comment type="caution">
    <text evidence="2">The sequence shown here is derived from an EMBL/GenBank/DDBJ whole genome shotgun (WGS) entry which is preliminary data.</text>
</comment>
<proteinExistence type="predicted"/>
<protein>
    <recommendedName>
        <fullName evidence="1">AAA+ ATPase domain-containing protein</fullName>
    </recommendedName>
</protein>
<dbReference type="Proteomes" id="UP001295423">
    <property type="component" value="Unassembled WGS sequence"/>
</dbReference>
<feature type="domain" description="AAA+ ATPase" evidence="1">
    <location>
        <begin position="259"/>
        <end position="396"/>
    </location>
</feature>
<dbReference type="EMBL" id="CAKOGP040001112">
    <property type="protein sequence ID" value="CAJ1943164.1"/>
    <property type="molecule type" value="Genomic_DNA"/>
</dbReference>